<reference evidence="1" key="1">
    <citation type="submission" date="2019-03" db="EMBL/GenBank/DDBJ databases">
        <title>Single cell metagenomics reveals metabolic interactions within the superorganism composed of flagellate Streblomastix strix and complex community of Bacteroidetes bacteria on its surface.</title>
        <authorList>
            <person name="Treitli S.C."/>
            <person name="Kolisko M."/>
            <person name="Husnik F."/>
            <person name="Keeling P."/>
            <person name="Hampl V."/>
        </authorList>
    </citation>
    <scope>NUCLEOTIDE SEQUENCE</scope>
    <source>
        <strain evidence="1">STM</strain>
    </source>
</reference>
<dbReference type="AlphaFoldDB" id="A0A5J4P5V0"/>
<dbReference type="Gene3D" id="2.60.40.1180">
    <property type="entry name" value="Golgi alpha-mannosidase II"/>
    <property type="match status" value="1"/>
</dbReference>
<dbReference type="InterPro" id="IPR013780">
    <property type="entry name" value="Glyco_hydro_b"/>
</dbReference>
<feature type="non-terminal residue" evidence="1">
    <location>
        <position position="1"/>
    </location>
</feature>
<dbReference type="EMBL" id="SNRY01011306">
    <property type="protein sequence ID" value="KAA6304692.1"/>
    <property type="molecule type" value="Genomic_DNA"/>
</dbReference>
<proteinExistence type="predicted"/>
<accession>A0A5J4P5V0</accession>
<protein>
    <submittedName>
        <fullName evidence="1">Uncharacterized protein</fullName>
    </submittedName>
</protein>
<comment type="caution">
    <text evidence="1">The sequence shown here is derived from an EMBL/GenBank/DDBJ whole genome shotgun (WGS) entry which is preliminary data.</text>
</comment>
<evidence type="ECO:0000313" key="1">
    <source>
        <dbReference type="EMBL" id="KAA6304692.1"/>
    </source>
</evidence>
<name>A0A5J4P5V0_9ZZZZ</name>
<sequence>KGLPDTVSKVKVYVTNTTKGMESTGEVEIKDGTAVANLPEMSFVTLISL</sequence>
<organism evidence="1">
    <name type="scientific">termite gut metagenome</name>
    <dbReference type="NCBI Taxonomy" id="433724"/>
    <lineage>
        <taxon>unclassified sequences</taxon>
        <taxon>metagenomes</taxon>
        <taxon>organismal metagenomes</taxon>
    </lineage>
</organism>
<gene>
    <name evidence="1" type="ORF">EZS27_043660</name>
</gene>